<reference evidence="1 2" key="1">
    <citation type="submission" date="2017-11" db="EMBL/GenBank/DDBJ databases">
        <title>Comparative genomics of Botrytis spp.</title>
        <authorList>
            <person name="Valero-Jimenez C.A."/>
            <person name="Tapia P."/>
            <person name="Veloso J."/>
            <person name="Silva-Moreno E."/>
            <person name="Staats M."/>
            <person name="Valdes J.H."/>
            <person name="Van Kan J.A.L."/>
        </authorList>
    </citation>
    <scope>NUCLEOTIDE SEQUENCE [LARGE SCALE GENOMIC DNA]</scope>
    <source>
        <strain evidence="1 2">MUCL2830</strain>
    </source>
</reference>
<dbReference type="AlphaFoldDB" id="A0A4Y8D0U3"/>
<evidence type="ECO:0000313" key="2">
    <source>
        <dbReference type="Proteomes" id="UP000297299"/>
    </source>
</evidence>
<dbReference type="Proteomes" id="UP000297299">
    <property type="component" value="Unassembled WGS sequence"/>
</dbReference>
<comment type="caution">
    <text evidence="1">The sequence shown here is derived from an EMBL/GenBank/DDBJ whole genome shotgun (WGS) entry which is preliminary data.</text>
</comment>
<accession>A0A4Y8D0U3</accession>
<sequence length="122" mass="13389">MIKSRIENTIDLIRGCQAYSTALGLGTRSPVNPNKIRQNQVSIFSAGRVAMLYPSFAILISVCNMTTSVMELLCERQLVRGRSERARKPEAASHGIVTDEYADNNLTIGINLIFGNSFITAP</sequence>
<evidence type="ECO:0000313" key="1">
    <source>
        <dbReference type="EMBL" id="TEY57588.1"/>
    </source>
</evidence>
<name>A0A4Y8D0U3_9HELO</name>
<proteinExistence type="predicted"/>
<organism evidence="1 2">
    <name type="scientific">Botryotinia calthae</name>
    <dbReference type="NCBI Taxonomy" id="38488"/>
    <lineage>
        <taxon>Eukaryota</taxon>
        <taxon>Fungi</taxon>
        <taxon>Dikarya</taxon>
        <taxon>Ascomycota</taxon>
        <taxon>Pezizomycotina</taxon>
        <taxon>Leotiomycetes</taxon>
        <taxon>Helotiales</taxon>
        <taxon>Sclerotiniaceae</taxon>
        <taxon>Botryotinia</taxon>
    </lineage>
</organism>
<keyword evidence="2" id="KW-1185">Reference proteome</keyword>
<gene>
    <name evidence="1" type="ORF">BOTCAL_0212g00020</name>
</gene>
<protein>
    <submittedName>
        <fullName evidence="1">Uncharacterized protein</fullName>
    </submittedName>
</protein>
<dbReference type="EMBL" id="PHWZ01000212">
    <property type="protein sequence ID" value="TEY57588.1"/>
    <property type="molecule type" value="Genomic_DNA"/>
</dbReference>